<evidence type="ECO:0000256" key="2">
    <source>
        <dbReference type="ARBA" id="ARBA00022737"/>
    </source>
</evidence>
<keyword evidence="2" id="KW-0677">Repeat</keyword>
<dbReference type="FunFam" id="1.25.40.420:FF:000001">
    <property type="entry name" value="Kelch-like family member 12"/>
    <property type="match status" value="1"/>
</dbReference>
<gene>
    <name evidence="4" type="primary">klhl12</name>
    <name evidence="4" type="ORF">CEXT_634431</name>
</gene>
<evidence type="ECO:0000259" key="3">
    <source>
        <dbReference type="SMART" id="SM00875"/>
    </source>
</evidence>
<keyword evidence="1" id="KW-0880">Kelch repeat</keyword>
<dbReference type="InterPro" id="IPR000210">
    <property type="entry name" value="BTB/POZ_dom"/>
</dbReference>
<evidence type="ECO:0000313" key="4">
    <source>
        <dbReference type="EMBL" id="GIY31014.1"/>
    </source>
</evidence>
<evidence type="ECO:0000256" key="1">
    <source>
        <dbReference type="ARBA" id="ARBA00022441"/>
    </source>
</evidence>
<dbReference type="Gene3D" id="1.25.40.420">
    <property type="match status" value="1"/>
</dbReference>
<evidence type="ECO:0000313" key="5">
    <source>
        <dbReference type="Proteomes" id="UP001054945"/>
    </source>
</evidence>
<protein>
    <submittedName>
        <fullName evidence="4">Kelch-like protein 12</fullName>
    </submittedName>
</protein>
<accession>A0AAV4SDI1</accession>
<dbReference type="Pfam" id="PF00651">
    <property type="entry name" value="BTB"/>
    <property type="match status" value="1"/>
</dbReference>
<dbReference type="PANTHER" id="PTHR45632">
    <property type="entry name" value="LD33804P"/>
    <property type="match status" value="1"/>
</dbReference>
<feature type="domain" description="BACK" evidence="3">
    <location>
        <begin position="54"/>
        <end position="156"/>
    </location>
</feature>
<dbReference type="Gene3D" id="3.30.710.10">
    <property type="entry name" value="Potassium Channel Kv1.1, Chain A"/>
    <property type="match status" value="1"/>
</dbReference>
<dbReference type="InterPro" id="IPR011705">
    <property type="entry name" value="BACK"/>
</dbReference>
<dbReference type="PANTHER" id="PTHR45632:SF3">
    <property type="entry name" value="KELCH-LIKE PROTEIN 32"/>
    <property type="match status" value="1"/>
</dbReference>
<dbReference type="Proteomes" id="UP001054945">
    <property type="component" value="Unassembled WGS sequence"/>
</dbReference>
<dbReference type="EMBL" id="BPLR01009309">
    <property type="protein sequence ID" value="GIY31014.1"/>
    <property type="molecule type" value="Genomic_DNA"/>
</dbReference>
<dbReference type="InterPro" id="IPR011333">
    <property type="entry name" value="SKP1/BTB/POZ_sf"/>
</dbReference>
<dbReference type="AlphaFoldDB" id="A0AAV4SDI1"/>
<sequence length="187" mass="21605">MAIDRIIKFAYTGKIYIDIENVEEILKAASFLQIEIVVRMCERILKRQLRLHNCLGIRDISFGHGLLDLFDESNSFVNVHFKAISFQDEFLKLDVEELKKLISSEDLLVESEVDLCDAVLRWLDHDPLGRGPLFPQILSKIRLSLLPYGYLKDVLNCNTIISENIVSCNLVEEAKAYLLWVRITESY</sequence>
<dbReference type="SMART" id="SM00875">
    <property type="entry name" value="BACK"/>
    <property type="match status" value="1"/>
</dbReference>
<name>A0AAV4SDI1_CAEEX</name>
<dbReference type="SUPFAM" id="SSF54695">
    <property type="entry name" value="POZ domain"/>
    <property type="match status" value="1"/>
</dbReference>
<reference evidence="4 5" key="1">
    <citation type="submission" date="2021-06" db="EMBL/GenBank/DDBJ databases">
        <title>Caerostris extrusa draft genome.</title>
        <authorList>
            <person name="Kono N."/>
            <person name="Arakawa K."/>
        </authorList>
    </citation>
    <scope>NUCLEOTIDE SEQUENCE [LARGE SCALE GENOMIC DNA]</scope>
</reference>
<comment type="caution">
    <text evidence="4">The sequence shown here is derived from an EMBL/GenBank/DDBJ whole genome shotgun (WGS) entry which is preliminary data.</text>
</comment>
<organism evidence="4 5">
    <name type="scientific">Caerostris extrusa</name>
    <name type="common">Bark spider</name>
    <name type="synonym">Caerostris bankana</name>
    <dbReference type="NCBI Taxonomy" id="172846"/>
    <lineage>
        <taxon>Eukaryota</taxon>
        <taxon>Metazoa</taxon>
        <taxon>Ecdysozoa</taxon>
        <taxon>Arthropoda</taxon>
        <taxon>Chelicerata</taxon>
        <taxon>Arachnida</taxon>
        <taxon>Araneae</taxon>
        <taxon>Araneomorphae</taxon>
        <taxon>Entelegynae</taxon>
        <taxon>Araneoidea</taxon>
        <taxon>Araneidae</taxon>
        <taxon>Caerostris</taxon>
    </lineage>
</organism>
<dbReference type="Pfam" id="PF07707">
    <property type="entry name" value="BACK"/>
    <property type="match status" value="1"/>
</dbReference>
<proteinExistence type="predicted"/>
<keyword evidence="5" id="KW-1185">Reference proteome</keyword>